<comment type="caution">
    <text evidence="1">The sequence shown here is derived from an EMBL/GenBank/DDBJ whole genome shotgun (WGS) entry which is preliminary data.</text>
</comment>
<dbReference type="Proteomes" id="UP000758652">
    <property type="component" value="Unassembled WGS sequence"/>
</dbReference>
<sequence length="121" mass="14381">MHLHKIADFMNFREAAIGGTIPETAKYREMLKKMHPLQMLSSNIVIPLFEISYSYTTIRGNHKNAKKYVFLQEHEEIDIEIELLMKDWVEDYNRQRPYRKISNVQILEIRIISFGSISIDH</sequence>
<evidence type="ECO:0000313" key="1">
    <source>
        <dbReference type="EMBL" id="MBE5063929.1"/>
    </source>
</evidence>
<accession>A0ABR9RLR7</accession>
<proteinExistence type="predicted"/>
<name>A0ABR9RLR7_9FIRM</name>
<reference evidence="1 2" key="1">
    <citation type="submission" date="2020-10" db="EMBL/GenBank/DDBJ databases">
        <title>ChiBAC.</title>
        <authorList>
            <person name="Zenner C."/>
            <person name="Hitch T.C.A."/>
            <person name="Clavel T."/>
        </authorList>
    </citation>
    <scope>NUCLEOTIDE SEQUENCE [LARGE SCALE GENOMIC DNA]</scope>
    <source>
        <strain evidence="1 2">DSM 108991</strain>
    </source>
</reference>
<dbReference type="RefSeq" id="WP_226395339.1">
    <property type="nucleotide sequence ID" value="NZ_JADCKL010000011.1"/>
</dbReference>
<dbReference type="EMBL" id="JADCKL010000011">
    <property type="protein sequence ID" value="MBE5063929.1"/>
    <property type="molecule type" value="Genomic_DNA"/>
</dbReference>
<evidence type="ECO:0008006" key="3">
    <source>
        <dbReference type="Google" id="ProtNLM"/>
    </source>
</evidence>
<keyword evidence="2" id="KW-1185">Reference proteome</keyword>
<protein>
    <recommendedName>
        <fullName evidence="3">Integrase catalytic domain-containing protein</fullName>
    </recommendedName>
</protein>
<evidence type="ECO:0000313" key="2">
    <source>
        <dbReference type="Proteomes" id="UP000758652"/>
    </source>
</evidence>
<gene>
    <name evidence="1" type="ORF">INF30_11760</name>
</gene>
<organism evidence="1 2">
    <name type="scientific">Claveliimonas monacensis</name>
    <dbReference type="NCBI Taxonomy" id="2779351"/>
    <lineage>
        <taxon>Bacteria</taxon>
        <taxon>Bacillati</taxon>
        <taxon>Bacillota</taxon>
        <taxon>Clostridia</taxon>
        <taxon>Lachnospirales</taxon>
        <taxon>Lachnospiraceae</taxon>
        <taxon>Claveliimonas</taxon>
    </lineage>
</organism>